<keyword evidence="2" id="KW-0012">Acyltransferase</keyword>
<dbReference type="EMBL" id="JACXJA010000010">
    <property type="protein sequence ID" value="MBD2862398.1"/>
    <property type="molecule type" value="Genomic_DNA"/>
</dbReference>
<gene>
    <name evidence="4" type="ORF">IDH45_10430</name>
</gene>
<evidence type="ECO:0000259" key="3">
    <source>
        <dbReference type="PROSITE" id="PS51186"/>
    </source>
</evidence>
<dbReference type="CDD" id="cd04301">
    <property type="entry name" value="NAT_SF"/>
    <property type="match status" value="1"/>
</dbReference>
<dbReference type="Pfam" id="PF00583">
    <property type="entry name" value="Acetyltransf_1"/>
    <property type="match status" value="1"/>
</dbReference>
<dbReference type="GO" id="GO:0016747">
    <property type="term" value="F:acyltransferase activity, transferring groups other than amino-acyl groups"/>
    <property type="evidence" value="ECO:0007669"/>
    <property type="project" value="InterPro"/>
</dbReference>
<feature type="domain" description="N-acetyltransferase" evidence="3">
    <location>
        <begin position="3"/>
        <end position="152"/>
    </location>
</feature>
<dbReference type="InterPro" id="IPR050680">
    <property type="entry name" value="YpeA/RimI_acetyltransf"/>
</dbReference>
<accession>A0A927GZM4</accession>
<dbReference type="RefSeq" id="WP_190927225.1">
    <property type="nucleotide sequence ID" value="NZ_JACXJA010000010.1"/>
</dbReference>
<dbReference type="AlphaFoldDB" id="A0A927GZM4"/>
<dbReference type="Gene3D" id="3.40.630.30">
    <property type="match status" value="1"/>
</dbReference>
<name>A0A927GZM4_9BACL</name>
<sequence>MTIHLKEITKDNWEECVLLKVSKEEERFVAPNVFSILQSQYEPDKVPLAVYNDETMVVFLMYGRDPEDGRYWILRLMIDKNYQRQGFGKAALLEVIKLVKSFPDCSVDLTISYKPDNEVANRLYTSVGFTKTGEILGDIYKKYEVVARLILK</sequence>
<evidence type="ECO:0000313" key="4">
    <source>
        <dbReference type="EMBL" id="MBD2862398.1"/>
    </source>
</evidence>
<keyword evidence="5" id="KW-1185">Reference proteome</keyword>
<dbReference type="Proteomes" id="UP000639396">
    <property type="component" value="Unassembled WGS sequence"/>
</dbReference>
<evidence type="ECO:0000256" key="1">
    <source>
        <dbReference type="ARBA" id="ARBA00022679"/>
    </source>
</evidence>
<proteinExistence type="predicted"/>
<organism evidence="4 5">
    <name type="scientific">Paenibacillus oceani</name>
    <dbReference type="NCBI Taxonomy" id="2772510"/>
    <lineage>
        <taxon>Bacteria</taxon>
        <taxon>Bacillati</taxon>
        <taxon>Bacillota</taxon>
        <taxon>Bacilli</taxon>
        <taxon>Bacillales</taxon>
        <taxon>Paenibacillaceae</taxon>
        <taxon>Paenibacillus</taxon>
    </lineage>
</organism>
<dbReference type="InterPro" id="IPR000182">
    <property type="entry name" value="GNAT_dom"/>
</dbReference>
<protein>
    <submittedName>
        <fullName evidence="4">GNAT family N-acetyltransferase</fullName>
    </submittedName>
</protein>
<evidence type="ECO:0000256" key="2">
    <source>
        <dbReference type="ARBA" id="ARBA00023315"/>
    </source>
</evidence>
<dbReference type="SUPFAM" id="SSF55729">
    <property type="entry name" value="Acyl-CoA N-acyltransferases (Nat)"/>
    <property type="match status" value="1"/>
</dbReference>
<dbReference type="PROSITE" id="PS51186">
    <property type="entry name" value="GNAT"/>
    <property type="match status" value="1"/>
</dbReference>
<reference evidence="4" key="1">
    <citation type="submission" date="2020-09" db="EMBL/GenBank/DDBJ databases">
        <title>A novel bacterium of genus Paenibacillus, isolated from South China Sea.</title>
        <authorList>
            <person name="Huang H."/>
            <person name="Mo K."/>
            <person name="Hu Y."/>
        </authorList>
    </citation>
    <scope>NUCLEOTIDE SEQUENCE</scope>
    <source>
        <strain evidence="4">IB182363</strain>
    </source>
</reference>
<dbReference type="InterPro" id="IPR016181">
    <property type="entry name" value="Acyl_CoA_acyltransferase"/>
</dbReference>
<evidence type="ECO:0000313" key="5">
    <source>
        <dbReference type="Proteomes" id="UP000639396"/>
    </source>
</evidence>
<comment type="caution">
    <text evidence="4">The sequence shown here is derived from an EMBL/GenBank/DDBJ whole genome shotgun (WGS) entry which is preliminary data.</text>
</comment>
<keyword evidence="1" id="KW-0808">Transferase</keyword>
<dbReference type="PANTHER" id="PTHR43420">
    <property type="entry name" value="ACETYLTRANSFERASE"/>
    <property type="match status" value="1"/>
</dbReference>